<reference evidence="2" key="1">
    <citation type="journal article" date="2024" name="Proc. Natl. Acad. Sci. U.S.A.">
        <title>Extraordinary preservation of gene collinearity over three hundred million years revealed in homosporous lycophytes.</title>
        <authorList>
            <person name="Li C."/>
            <person name="Wickell D."/>
            <person name="Kuo L.Y."/>
            <person name="Chen X."/>
            <person name="Nie B."/>
            <person name="Liao X."/>
            <person name="Peng D."/>
            <person name="Ji J."/>
            <person name="Jenkins J."/>
            <person name="Williams M."/>
            <person name="Shu S."/>
            <person name="Plott C."/>
            <person name="Barry K."/>
            <person name="Rajasekar S."/>
            <person name="Grimwood J."/>
            <person name="Han X."/>
            <person name="Sun S."/>
            <person name="Hou Z."/>
            <person name="He W."/>
            <person name="Dai G."/>
            <person name="Sun C."/>
            <person name="Schmutz J."/>
            <person name="Leebens-Mack J.H."/>
            <person name="Li F.W."/>
            <person name="Wang L."/>
        </authorList>
    </citation>
    <scope>NUCLEOTIDE SEQUENCE [LARGE SCALE GENOMIC DNA]</scope>
    <source>
        <strain evidence="2">cv. PW_Plant_1</strain>
    </source>
</reference>
<dbReference type="EMBL" id="CM055101">
    <property type="protein sequence ID" value="KAJ7541645.1"/>
    <property type="molecule type" value="Genomic_DNA"/>
</dbReference>
<evidence type="ECO:0000313" key="2">
    <source>
        <dbReference type="Proteomes" id="UP001162992"/>
    </source>
</evidence>
<organism evidence="1 2">
    <name type="scientific">Diphasiastrum complanatum</name>
    <name type="common">Issler's clubmoss</name>
    <name type="synonym">Lycopodium complanatum</name>
    <dbReference type="NCBI Taxonomy" id="34168"/>
    <lineage>
        <taxon>Eukaryota</taxon>
        <taxon>Viridiplantae</taxon>
        <taxon>Streptophyta</taxon>
        <taxon>Embryophyta</taxon>
        <taxon>Tracheophyta</taxon>
        <taxon>Lycopodiopsida</taxon>
        <taxon>Lycopodiales</taxon>
        <taxon>Lycopodiaceae</taxon>
        <taxon>Lycopodioideae</taxon>
        <taxon>Diphasiastrum</taxon>
    </lineage>
</organism>
<sequence>MMKKIVKNLILVDFQKIDKKKNLCFEFKMKLWLFPEILKTKNVFGSEVILVPNFSFLIEKHNRNLKDRQLLEDRGCHESIYQWKRTSKELEKIVKKLRDVMFLTILIENKDEFVSLPADIVENLEAFVSSIRRDSIKKTFKNLEFCLPRVLDDQILTYKMINTLLKFKNRFKRRLDLNIFYESIPHIRIIENKGRTNSSYSNLEDFTPETTYRIKNIKFSGFGEK</sequence>
<accession>A0ACC2CI56</accession>
<proteinExistence type="predicted"/>
<gene>
    <name evidence="1" type="ORF">O6H91_10G068500</name>
</gene>
<evidence type="ECO:0000313" key="1">
    <source>
        <dbReference type="EMBL" id="KAJ7541645.1"/>
    </source>
</evidence>
<comment type="caution">
    <text evidence="1">The sequence shown here is derived from an EMBL/GenBank/DDBJ whole genome shotgun (WGS) entry which is preliminary data.</text>
</comment>
<name>A0ACC2CI56_DIPCM</name>
<dbReference type="Proteomes" id="UP001162992">
    <property type="component" value="Chromosome 10"/>
</dbReference>
<protein>
    <submittedName>
        <fullName evidence="1">Uncharacterized protein</fullName>
    </submittedName>
</protein>
<keyword evidence="2" id="KW-1185">Reference proteome</keyword>